<feature type="signal peptide" evidence="1">
    <location>
        <begin position="1"/>
        <end position="21"/>
    </location>
</feature>
<organism evidence="4 5">
    <name type="scientific">Uliginosibacterium silvisoli</name>
    <dbReference type="NCBI Taxonomy" id="3114758"/>
    <lineage>
        <taxon>Bacteria</taxon>
        <taxon>Pseudomonadati</taxon>
        <taxon>Pseudomonadota</taxon>
        <taxon>Betaproteobacteria</taxon>
        <taxon>Rhodocyclales</taxon>
        <taxon>Zoogloeaceae</taxon>
        <taxon>Uliginosibacterium</taxon>
    </lineage>
</organism>
<dbReference type="InterPro" id="IPR036249">
    <property type="entry name" value="Thioredoxin-like_sf"/>
</dbReference>
<evidence type="ECO:0000313" key="4">
    <source>
        <dbReference type="EMBL" id="MEC5386226.1"/>
    </source>
</evidence>
<evidence type="ECO:0000256" key="1">
    <source>
        <dbReference type="SAM" id="SignalP"/>
    </source>
</evidence>
<dbReference type="Proteomes" id="UP001331561">
    <property type="component" value="Unassembled WGS sequence"/>
</dbReference>
<dbReference type="CDD" id="cd02976">
    <property type="entry name" value="NrdH"/>
    <property type="match status" value="1"/>
</dbReference>
<dbReference type="PANTHER" id="PTHR34386">
    <property type="entry name" value="GLUTAREDOXIN"/>
    <property type="match status" value="1"/>
</dbReference>
<dbReference type="InterPro" id="IPR002109">
    <property type="entry name" value="Glutaredoxin"/>
</dbReference>
<dbReference type="Gene3D" id="3.40.30.10">
    <property type="entry name" value="Glutaredoxin"/>
    <property type="match status" value="1"/>
</dbReference>
<gene>
    <name evidence="4" type="ORF">VVD49_10860</name>
</gene>
<dbReference type="RefSeq" id="WP_327599198.1">
    <property type="nucleotide sequence ID" value="NZ_JAYXHS010000002.1"/>
</dbReference>
<dbReference type="InterPro" id="IPR051548">
    <property type="entry name" value="Grx-like_ET"/>
</dbReference>
<evidence type="ECO:0000259" key="2">
    <source>
        <dbReference type="Pfam" id="PF00462"/>
    </source>
</evidence>
<dbReference type="InterPro" id="IPR025392">
    <property type="entry name" value="DUF4124"/>
</dbReference>
<proteinExistence type="predicted"/>
<dbReference type="PROSITE" id="PS51354">
    <property type="entry name" value="GLUTAREDOXIN_2"/>
    <property type="match status" value="1"/>
</dbReference>
<comment type="caution">
    <text evidence="4">The sequence shown here is derived from an EMBL/GenBank/DDBJ whole genome shotgun (WGS) entry which is preliminary data.</text>
</comment>
<feature type="chain" id="PRO_5045925520" evidence="1">
    <location>
        <begin position="22"/>
        <end position="161"/>
    </location>
</feature>
<reference evidence="4 5" key="1">
    <citation type="submission" date="2024-01" db="EMBL/GenBank/DDBJ databases">
        <title>Uliginosibacterium soil sp. nov.</title>
        <authorList>
            <person name="Lv Y."/>
        </authorList>
    </citation>
    <scope>NUCLEOTIDE SEQUENCE [LARGE SCALE GENOMIC DNA]</scope>
    <source>
        <strain evidence="4 5">H3</strain>
    </source>
</reference>
<keyword evidence="1" id="KW-0732">Signal</keyword>
<dbReference type="Pfam" id="PF00462">
    <property type="entry name" value="Glutaredoxin"/>
    <property type="match status" value="1"/>
</dbReference>
<accession>A0ABU6K3V5</accession>
<protein>
    <submittedName>
        <fullName evidence="4">Glutaredoxin domain-containing protein</fullName>
    </submittedName>
</protein>
<sequence length="161" mass="17621">MRPLIVLLSACLLLTQGLAEAAVYKVIGKDGKVIYTDEPPADGTNARELRVQSYSGPAQQGKLSAQEDWQAILKRPAASNSAPPPVVMYSTDWCGYCKQARQYMRAKNIAFSDRDVEKDKSAQAQYAKLGGRGVPYFVIGRLTLAGFSQDSFDATLRDAQK</sequence>
<evidence type="ECO:0000259" key="3">
    <source>
        <dbReference type="Pfam" id="PF13511"/>
    </source>
</evidence>
<dbReference type="SUPFAM" id="SSF52833">
    <property type="entry name" value="Thioredoxin-like"/>
    <property type="match status" value="1"/>
</dbReference>
<feature type="domain" description="Glutaredoxin" evidence="2">
    <location>
        <begin position="86"/>
        <end position="140"/>
    </location>
</feature>
<feature type="domain" description="DUF4124" evidence="3">
    <location>
        <begin position="11"/>
        <end position="51"/>
    </location>
</feature>
<evidence type="ECO:0000313" key="5">
    <source>
        <dbReference type="Proteomes" id="UP001331561"/>
    </source>
</evidence>
<name>A0ABU6K3V5_9RHOO</name>
<dbReference type="PANTHER" id="PTHR34386:SF1">
    <property type="entry name" value="GLUTAREDOXIN-LIKE PROTEIN NRDH"/>
    <property type="match status" value="1"/>
</dbReference>
<dbReference type="Pfam" id="PF13511">
    <property type="entry name" value="DUF4124"/>
    <property type="match status" value="1"/>
</dbReference>
<dbReference type="EMBL" id="JAYXHS010000002">
    <property type="protein sequence ID" value="MEC5386226.1"/>
    <property type="molecule type" value="Genomic_DNA"/>
</dbReference>
<keyword evidence="5" id="KW-1185">Reference proteome</keyword>